<evidence type="ECO:0000313" key="3">
    <source>
        <dbReference type="Proteomes" id="UP000299102"/>
    </source>
</evidence>
<gene>
    <name evidence="2" type="ORF">EVAR_56722_1</name>
</gene>
<accession>A0A4C1Y1M5</accession>
<evidence type="ECO:0000256" key="1">
    <source>
        <dbReference type="SAM" id="MobiDB-lite"/>
    </source>
</evidence>
<proteinExistence type="predicted"/>
<dbReference type="EMBL" id="BGZK01001011">
    <property type="protein sequence ID" value="GBP68459.1"/>
    <property type="molecule type" value="Genomic_DNA"/>
</dbReference>
<comment type="caution">
    <text evidence="2">The sequence shown here is derived from an EMBL/GenBank/DDBJ whole genome shotgun (WGS) entry which is preliminary data.</text>
</comment>
<keyword evidence="3" id="KW-1185">Reference proteome</keyword>
<organism evidence="2 3">
    <name type="scientific">Eumeta variegata</name>
    <name type="common">Bagworm moth</name>
    <name type="synonym">Eumeta japonica</name>
    <dbReference type="NCBI Taxonomy" id="151549"/>
    <lineage>
        <taxon>Eukaryota</taxon>
        <taxon>Metazoa</taxon>
        <taxon>Ecdysozoa</taxon>
        <taxon>Arthropoda</taxon>
        <taxon>Hexapoda</taxon>
        <taxon>Insecta</taxon>
        <taxon>Pterygota</taxon>
        <taxon>Neoptera</taxon>
        <taxon>Endopterygota</taxon>
        <taxon>Lepidoptera</taxon>
        <taxon>Glossata</taxon>
        <taxon>Ditrysia</taxon>
        <taxon>Tineoidea</taxon>
        <taxon>Psychidae</taxon>
        <taxon>Oiketicinae</taxon>
        <taxon>Eumeta</taxon>
    </lineage>
</organism>
<dbReference type="Proteomes" id="UP000299102">
    <property type="component" value="Unassembled WGS sequence"/>
</dbReference>
<feature type="compositionally biased region" description="Basic and acidic residues" evidence="1">
    <location>
        <begin position="60"/>
        <end position="69"/>
    </location>
</feature>
<protein>
    <submittedName>
        <fullName evidence="2">Uncharacterized protein</fullName>
    </submittedName>
</protein>
<dbReference type="AlphaFoldDB" id="A0A4C1Y1M5"/>
<evidence type="ECO:0000313" key="2">
    <source>
        <dbReference type="EMBL" id="GBP68459.1"/>
    </source>
</evidence>
<reference evidence="2 3" key="1">
    <citation type="journal article" date="2019" name="Commun. Biol.">
        <title>The bagworm genome reveals a unique fibroin gene that provides high tensile strength.</title>
        <authorList>
            <person name="Kono N."/>
            <person name="Nakamura H."/>
            <person name="Ohtoshi R."/>
            <person name="Tomita M."/>
            <person name="Numata K."/>
            <person name="Arakawa K."/>
        </authorList>
    </citation>
    <scope>NUCLEOTIDE SEQUENCE [LARGE SCALE GENOMIC DNA]</scope>
</reference>
<feature type="region of interest" description="Disordered" evidence="1">
    <location>
        <begin position="1"/>
        <end position="69"/>
    </location>
</feature>
<sequence length="105" mass="11803">MRPKLRGRSPPCPPLKESPSRLEKTSQCCVTKPARKVPNSREVRDAPEPCASAAGTSRTKAQDAHSTDRTHGVCRAIVYLITDSPLPWLLDLYKERIRFSVVRVY</sequence>
<name>A0A4C1Y1M5_EUMVA</name>